<dbReference type="GeneID" id="43661272"/>
<keyword evidence="1" id="KW-0472">Membrane</keyword>
<reference evidence="2 3" key="1">
    <citation type="submission" date="2019-04" db="EMBL/GenBank/DDBJ databases">
        <title>Friends and foes A comparative genomics studyof 23 Aspergillus species from section Flavi.</title>
        <authorList>
            <consortium name="DOE Joint Genome Institute"/>
            <person name="Kjaerbolling I."/>
            <person name="Vesth T."/>
            <person name="Frisvad J.C."/>
            <person name="Nybo J.L."/>
            <person name="Theobald S."/>
            <person name="Kildgaard S."/>
            <person name="Isbrandt T."/>
            <person name="Kuo A."/>
            <person name="Sato A."/>
            <person name="Lyhne E.K."/>
            <person name="Kogle M.E."/>
            <person name="Wiebenga A."/>
            <person name="Kun R.S."/>
            <person name="Lubbers R.J."/>
            <person name="Makela M.R."/>
            <person name="Barry K."/>
            <person name="Chovatia M."/>
            <person name="Clum A."/>
            <person name="Daum C."/>
            <person name="Haridas S."/>
            <person name="He G."/>
            <person name="LaButti K."/>
            <person name="Lipzen A."/>
            <person name="Mondo S."/>
            <person name="Riley R."/>
            <person name="Salamov A."/>
            <person name="Simmons B.A."/>
            <person name="Magnuson J.K."/>
            <person name="Henrissat B."/>
            <person name="Mortensen U.H."/>
            <person name="Larsen T.O."/>
            <person name="Devries R.P."/>
            <person name="Grigoriev I.V."/>
            <person name="Machida M."/>
            <person name="Baker S.E."/>
            <person name="Andersen M.R."/>
        </authorList>
    </citation>
    <scope>NUCLEOTIDE SEQUENCE [LARGE SCALE GENOMIC DNA]</scope>
    <source>
        <strain evidence="2 3">CBS 763.97</strain>
    </source>
</reference>
<keyword evidence="1" id="KW-1133">Transmembrane helix</keyword>
<sequence length="132" mass="15879">MFCRFPQGFALPSPADRLKEANFHPIFSSLWDVPTWRRFSLLGTAKRDVVAIIEPYQIQFPRFSRDWLRSIYYFFFFLSFFLFESFLLASAFLFTYWSSIPNYRLRLRRPLQQFMKLDPKSLSVVLIRLGIL</sequence>
<feature type="transmembrane region" description="Helical" evidence="1">
    <location>
        <begin position="71"/>
        <end position="97"/>
    </location>
</feature>
<organism evidence="2 3">
    <name type="scientific">Aspergillus caelatus</name>
    <dbReference type="NCBI Taxonomy" id="61420"/>
    <lineage>
        <taxon>Eukaryota</taxon>
        <taxon>Fungi</taxon>
        <taxon>Dikarya</taxon>
        <taxon>Ascomycota</taxon>
        <taxon>Pezizomycotina</taxon>
        <taxon>Eurotiomycetes</taxon>
        <taxon>Eurotiomycetidae</taxon>
        <taxon>Eurotiales</taxon>
        <taxon>Aspergillaceae</taxon>
        <taxon>Aspergillus</taxon>
        <taxon>Aspergillus subgen. Circumdati</taxon>
    </lineage>
</organism>
<dbReference type="AlphaFoldDB" id="A0A5N7AEC7"/>
<name>A0A5N7AEC7_9EURO</name>
<evidence type="ECO:0000313" key="3">
    <source>
        <dbReference type="Proteomes" id="UP000326268"/>
    </source>
</evidence>
<gene>
    <name evidence="2" type="ORF">BDV27DRAFT_51600</name>
</gene>
<keyword evidence="3" id="KW-1185">Reference proteome</keyword>
<protein>
    <submittedName>
        <fullName evidence="2">Uncharacterized protein</fullName>
    </submittedName>
</protein>
<dbReference type="RefSeq" id="XP_031931305.1">
    <property type="nucleotide sequence ID" value="XM_032076826.1"/>
</dbReference>
<dbReference type="EMBL" id="ML737587">
    <property type="protein sequence ID" value="KAE8368224.1"/>
    <property type="molecule type" value="Genomic_DNA"/>
</dbReference>
<evidence type="ECO:0000313" key="2">
    <source>
        <dbReference type="EMBL" id="KAE8368224.1"/>
    </source>
</evidence>
<keyword evidence="1" id="KW-0812">Transmembrane</keyword>
<evidence type="ECO:0000256" key="1">
    <source>
        <dbReference type="SAM" id="Phobius"/>
    </source>
</evidence>
<dbReference type="Proteomes" id="UP000326268">
    <property type="component" value="Unassembled WGS sequence"/>
</dbReference>
<accession>A0A5N7AEC7</accession>
<proteinExistence type="predicted"/>